<dbReference type="GO" id="GO:0033958">
    <property type="term" value="F:DNA-deoxyinosine glycosylase activity"/>
    <property type="evidence" value="ECO:0007669"/>
    <property type="project" value="InterPro"/>
</dbReference>
<dbReference type="PANTHER" id="PTHR33693:SF3">
    <property type="entry name" value="TYPE-5 URACIL-DNA GLYCOSYLASE"/>
    <property type="match status" value="1"/>
</dbReference>
<keyword evidence="3" id="KW-0227">DNA damage</keyword>
<keyword evidence="4" id="KW-0378">Hydrolase</keyword>
<keyword evidence="1" id="KW-0004">4Fe-4S</keyword>
<reference evidence="11" key="2">
    <citation type="journal article" date="2021" name="Microbiome">
        <title>Successional dynamics and alternative stable states in a saline activated sludge microbial community over 9 years.</title>
        <authorList>
            <person name="Wang Y."/>
            <person name="Ye J."/>
            <person name="Ju F."/>
            <person name="Liu L."/>
            <person name="Boyd J.A."/>
            <person name="Deng Y."/>
            <person name="Parks D.H."/>
            <person name="Jiang X."/>
            <person name="Yin X."/>
            <person name="Woodcroft B.J."/>
            <person name="Tyson G.W."/>
            <person name="Hugenholtz P."/>
            <person name="Polz M.F."/>
            <person name="Zhang T."/>
        </authorList>
    </citation>
    <scope>NUCLEOTIDE SEQUENCE</scope>
    <source>
        <strain evidence="11">HKST-UBA02</strain>
    </source>
</reference>
<dbReference type="InterPro" id="IPR005122">
    <property type="entry name" value="Uracil-DNA_glycosylase-like"/>
</dbReference>
<dbReference type="SMART" id="SM00987">
    <property type="entry name" value="UreE_C"/>
    <property type="match status" value="1"/>
</dbReference>
<evidence type="ECO:0000256" key="6">
    <source>
        <dbReference type="ARBA" id="ARBA00023014"/>
    </source>
</evidence>
<dbReference type="SMART" id="SM00986">
    <property type="entry name" value="UDG"/>
    <property type="match status" value="1"/>
</dbReference>
<keyword evidence="2" id="KW-0479">Metal-binding</keyword>
<sequence>MANTSPSGWKHLEREIVSCRLCPRLVEHREAVAREKRRAYRDETYWGRPVPSFGKSTSRLWIVGLAPGGHGANRTGRVFTGDASGDFLFPALHRFGFATSPTAVSARDGLQLVDACITNVVRCVPPGNKPAPDEIGTCRAYFVRERALLRRLRVVLALGGLAWAEVGRLLAPEDPSGERCPRFGHGVEWSVRELTVLASYHPSQQNTRTGRLTPAMFAAVLRRARRILDEDAAGRGDRAPKSRAPR</sequence>
<protein>
    <recommendedName>
        <fullName evidence="9">Type-5 uracil-DNA glycosylase</fullName>
    </recommendedName>
</protein>
<dbReference type="GO" id="GO:0004844">
    <property type="term" value="F:uracil DNA N-glycosylase activity"/>
    <property type="evidence" value="ECO:0007669"/>
    <property type="project" value="InterPro"/>
</dbReference>
<reference evidence="11" key="1">
    <citation type="submission" date="2020-04" db="EMBL/GenBank/DDBJ databases">
        <authorList>
            <person name="Zhang T."/>
        </authorList>
    </citation>
    <scope>NUCLEOTIDE SEQUENCE</scope>
    <source>
        <strain evidence="11">HKST-UBA02</strain>
    </source>
</reference>
<evidence type="ECO:0000256" key="9">
    <source>
        <dbReference type="ARBA" id="ARBA00023887"/>
    </source>
</evidence>
<keyword evidence="7" id="KW-0234">DNA repair</keyword>
<dbReference type="GO" id="GO:0006284">
    <property type="term" value="P:base-excision repair"/>
    <property type="evidence" value="ECO:0007669"/>
    <property type="project" value="InterPro"/>
</dbReference>
<dbReference type="PANTHER" id="PTHR33693">
    <property type="entry name" value="TYPE-5 URACIL-DNA GLYCOSYLASE"/>
    <property type="match status" value="1"/>
</dbReference>
<name>A0A956NDT9_UNCEI</name>
<evidence type="ECO:0000256" key="7">
    <source>
        <dbReference type="ARBA" id="ARBA00023204"/>
    </source>
</evidence>
<dbReference type="AlphaFoldDB" id="A0A956NDT9"/>
<dbReference type="GO" id="GO:0051539">
    <property type="term" value="F:4 iron, 4 sulfur cluster binding"/>
    <property type="evidence" value="ECO:0007669"/>
    <property type="project" value="UniProtKB-KW"/>
</dbReference>
<evidence type="ECO:0000256" key="3">
    <source>
        <dbReference type="ARBA" id="ARBA00022763"/>
    </source>
</evidence>
<dbReference type="GO" id="GO:0046872">
    <property type="term" value="F:metal ion binding"/>
    <property type="evidence" value="ECO:0007669"/>
    <property type="project" value="UniProtKB-KW"/>
</dbReference>
<evidence type="ECO:0000256" key="4">
    <source>
        <dbReference type="ARBA" id="ARBA00022801"/>
    </source>
</evidence>
<evidence type="ECO:0000256" key="8">
    <source>
        <dbReference type="ARBA" id="ARBA00023779"/>
    </source>
</evidence>
<evidence type="ECO:0000259" key="10">
    <source>
        <dbReference type="SMART" id="SM00986"/>
    </source>
</evidence>
<accession>A0A956NDT9</accession>
<comment type="caution">
    <text evidence="11">The sequence shown here is derived from an EMBL/GenBank/DDBJ whole genome shotgun (WGS) entry which is preliminary data.</text>
</comment>
<evidence type="ECO:0000256" key="1">
    <source>
        <dbReference type="ARBA" id="ARBA00022485"/>
    </source>
</evidence>
<dbReference type="Proteomes" id="UP000739538">
    <property type="component" value="Unassembled WGS sequence"/>
</dbReference>
<dbReference type="EMBL" id="JAGQHS010000101">
    <property type="protein sequence ID" value="MCA9757487.1"/>
    <property type="molecule type" value="Genomic_DNA"/>
</dbReference>
<dbReference type="InterPro" id="IPR036895">
    <property type="entry name" value="Uracil-DNA_glycosylase-like_sf"/>
</dbReference>
<evidence type="ECO:0000256" key="5">
    <source>
        <dbReference type="ARBA" id="ARBA00023004"/>
    </source>
</evidence>
<evidence type="ECO:0000313" key="11">
    <source>
        <dbReference type="EMBL" id="MCA9757487.1"/>
    </source>
</evidence>
<keyword evidence="6" id="KW-0411">Iron-sulfur</keyword>
<proteinExistence type="inferred from homology"/>
<keyword evidence="5" id="KW-0408">Iron</keyword>
<dbReference type="SUPFAM" id="SSF52141">
    <property type="entry name" value="Uracil-DNA glycosylase-like"/>
    <property type="match status" value="1"/>
</dbReference>
<dbReference type="InterPro" id="IPR044147">
    <property type="entry name" value="UdgB-like"/>
</dbReference>
<gene>
    <name evidence="11" type="ORF">KDA27_16905</name>
</gene>
<evidence type="ECO:0000256" key="2">
    <source>
        <dbReference type="ARBA" id="ARBA00022723"/>
    </source>
</evidence>
<dbReference type="Gene3D" id="3.40.470.10">
    <property type="entry name" value="Uracil-DNA glycosylase-like domain"/>
    <property type="match status" value="1"/>
</dbReference>
<comment type="similarity">
    <text evidence="8">Belongs to the uracil-DNA glycosylase (UDG) superfamily. Type 5 (UDGb) family.</text>
</comment>
<evidence type="ECO:0000313" key="12">
    <source>
        <dbReference type="Proteomes" id="UP000739538"/>
    </source>
</evidence>
<organism evidence="11 12">
    <name type="scientific">Eiseniibacteriota bacterium</name>
    <dbReference type="NCBI Taxonomy" id="2212470"/>
    <lineage>
        <taxon>Bacteria</taxon>
        <taxon>Candidatus Eiseniibacteriota</taxon>
    </lineage>
</organism>
<feature type="domain" description="Uracil-DNA glycosylase-like" evidence="10">
    <location>
        <begin position="51"/>
        <end position="221"/>
    </location>
</feature>
<dbReference type="CDD" id="cd10031">
    <property type="entry name" value="UDG-F5_TTUDGB_like"/>
    <property type="match status" value="1"/>
</dbReference>
<dbReference type="Pfam" id="PF03167">
    <property type="entry name" value="UDG"/>
    <property type="match status" value="1"/>
</dbReference>
<dbReference type="InterPro" id="IPR051536">
    <property type="entry name" value="UDG_Type-4/5"/>
</dbReference>